<protein>
    <recommendedName>
        <fullName evidence="1">GerMN domain-containing protein</fullName>
    </recommendedName>
</protein>
<name>A0A0A2WS43_THEFI</name>
<dbReference type="Pfam" id="PF10646">
    <property type="entry name" value="Germane"/>
    <property type="match status" value="1"/>
</dbReference>
<dbReference type="STRING" id="276.THFILI_07445"/>
<evidence type="ECO:0000313" key="2">
    <source>
        <dbReference type="EMBL" id="KGQ21105.2"/>
    </source>
</evidence>
<organism evidence="2 3">
    <name type="scientific">Thermus filiformis</name>
    <dbReference type="NCBI Taxonomy" id="276"/>
    <lineage>
        <taxon>Bacteria</taxon>
        <taxon>Thermotogati</taxon>
        <taxon>Deinococcota</taxon>
        <taxon>Deinococci</taxon>
        <taxon>Thermales</taxon>
        <taxon>Thermaceae</taxon>
        <taxon>Thermus</taxon>
    </lineage>
</organism>
<keyword evidence="3" id="KW-1185">Reference proteome</keyword>
<gene>
    <name evidence="2" type="ORF">THFILI_07445</name>
</gene>
<sequence length="165" mass="18401">MRRWLSVWNLLGALVFLLGAVFYVRTGQEALSRPLPLPASLEAQAPRRIFVNLYLPNPPQGFLKKTEEVQLALGEEAYQKALELWMQEAKTPLSLQAFRQGEGFVVNLESPPKNLDAQGEVFLVYGLAYTLLYTFPEGKSVRFLVDGAPALGFAHLDLSEPITLP</sequence>
<reference evidence="2 3" key="1">
    <citation type="journal article" date="2015" name="Genome Announc.">
        <title>Draft Genome Sequence of the Thermophile Thermus filiformis ATCC 43280, Producer of Carotenoid-(Di)glucoside-Branched Fatty Acid (Di)esters and Source of Hyperthermostable Enzymes of Biotechnological Interest.</title>
        <authorList>
            <person name="Mandelli F."/>
            <person name="Oliveira Ramires B."/>
            <person name="Couger M.B."/>
            <person name="Paixao D.A."/>
            <person name="Camilo C.M."/>
            <person name="Polikarpov I."/>
            <person name="Prade R."/>
            <person name="Riano-Pachon D.M."/>
            <person name="Squina F.M."/>
        </authorList>
    </citation>
    <scope>NUCLEOTIDE SEQUENCE [LARGE SCALE GENOMIC DNA]</scope>
    <source>
        <strain evidence="2 3">ATCC 43280</strain>
    </source>
</reference>
<dbReference type="EMBL" id="JPSL02000039">
    <property type="protein sequence ID" value="KGQ21105.2"/>
    <property type="molecule type" value="Genomic_DNA"/>
</dbReference>
<dbReference type="InterPro" id="IPR019606">
    <property type="entry name" value="GerMN"/>
</dbReference>
<dbReference type="Proteomes" id="UP000030364">
    <property type="component" value="Unassembled WGS sequence"/>
</dbReference>
<evidence type="ECO:0000259" key="1">
    <source>
        <dbReference type="Pfam" id="PF10646"/>
    </source>
</evidence>
<accession>A0A0A2WS43</accession>
<feature type="domain" description="GerMN" evidence="1">
    <location>
        <begin position="53"/>
        <end position="149"/>
    </location>
</feature>
<dbReference type="AlphaFoldDB" id="A0A0A2WS43"/>
<evidence type="ECO:0000313" key="3">
    <source>
        <dbReference type="Proteomes" id="UP000030364"/>
    </source>
</evidence>
<comment type="caution">
    <text evidence="2">The sequence shown here is derived from an EMBL/GenBank/DDBJ whole genome shotgun (WGS) entry which is preliminary data.</text>
</comment>
<proteinExistence type="predicted"/>